<dbReference type="CDD" id="cd00037">
    <property type="entry name" value="CLECT"/>
    <property type="match status" value="1"/>
</dbReference>
<dbReference type="PANTHER" id="PTHR22803">
    <property type="entry name" value="MANNOSE, PHOSPHOLIPASE, LECTIN RECEPTOR RELATED"/>
    <property type="match status" value="1"/>
</dbReference>
<evidence type="ECO:0000313" key="4">
    <source>
        <dbReference type="Proteomes" id="UP000663879"/>
    </source>
</evidence>
<dbReference type="InterPro" id="IPR050111">
    <property type="entry name" value="C-type_lectin/snaclec_domain"/>
</dbReference>
<dbReference type="EMBL" id="CAJNOC010000129">
    <property type="protein sequence ID" value="CAF0717674.1"/>
    <property type="molecule type" value="Genomic_DNA"/>
</dbReference>
<dbReference type="AlphaFoldDB" id="A0A813MA21"/>
<keyword evidence="1" id="KW-0732">Signal</keyword>
<dbReference type="InterPro" id="IPR016186">
    <property type="entry name" value="C-type_lectin-like/link_sf"/>
</dbReference>
<sequence>MFFKISICFLITVLVFKVNAFVPDNLLESKRLSVCKQPNSYGFSQRAATNKHYLISDKSFDWMNAEFFCLNLGAHLPIPTNAEDTKFYRNFFTTGVKTLKFRNQSQFLDDSSLGTAGYWLGGYRSQANETWFWVDGSKFKYTEWIENEPNNMGKIENVAHDWFRVAEKKWLGWNDCPLWVYNHYTICELKC</sequence>
<protein>
    <recommendedName>
        <fullName evidence="2">C-type lectin domain-containing protein</fullName>
    </recommendedName>
</protein>
<organism evidence="3 4">
    <name type="scientific">Brachionus calyciflorus</name>
    <dbReference type="NCBI Taxonomy" id="104777"/>
    <lineage>
        <taxon>Eukaryota</taxon>
        <taxon>Metazoa</taxon>
        <taxon>Spiralia</taxon>
        <taxon>Gnathifera</taxon>
        <taxon>Rotifera</taxon>
        <taxon>Eurotatoria</taxon>
        <taxon>Monogononta</taxon>
        <taxon>Pseudotrocha</taxon>
        <taxon>Ploima</taxon>
        <taxon>Brachionidae</taxon>
        <taxon>Brachionus</taxon>
    </lineage>
</organism>
<feature type="chain" id="PRO_5032543579" description="C-type lectin domain-containing protein" evidence="1">
    <location>
        <begin position="21"/>
        <end position="191"/>
    </location>
</feature>
<dbReference type="SMART" id="SM00034">
    <property type="entry name" value="CLECT"/>
    <property type="match status" value="1"/>
</dbReference>
<keyword evidence="4" id="KW-1185">Reference proteome</keyword>
<gene>
    <name evidence="3" type="ORF">OXX778_LOCUS1845</name>
</gene>
<feature type="signal peptide" evidence="1">
    <location>
        <begin position="1"/>
        <end position="20"/>
    </location>
</feature>
<dbReference type="Proteomes" id="UP000663879">
    <property type="component" value="Unassembled WGS sequence"/>
</dbReference>
<evidence type="ECO:0000259" key="2">
    <source>
        <dbReference type="PROSITE" id="PS50041"/>
    </source>
</evidence>
<comment type="caution">
    <text evidence="3">The sequence shown here is derived from an EMBL/GenBank/DDBJ whole genome shotgun (WGS) entry which is preliminary data.</text>
</comment>
<dbReference type="PROSITE" id="PS50041">
    <property type="entry name" value="C_TYPE_LECTIN_2"/>
    <property type="match status" value="1"/>
</dbReference>
<evidence type="ECO:0000313" key="3">
    <source>
        <dbReference type="EMBL" id="CAF0717674.1"/>
    </source>
</evidence>
<feature type="domain" description="C-type lectin" evidence="2">
    <location>
        <begin position="53"/>
        <end position="170"/>
    </location>
</feature>
<dbReference type="Pfam" id="PF00059">
    <property type="entry name" value="Lectin_C"/>
    <property type="match status" value="1"/>
</dbReference>
<name>A0A813MA21_9BILA</name>
<dbReference type="SUPFAM" id="SSF56436">
    <property type="entry name" value="C-type lectin-like"/>
    <property type="match status" value="1"/>
</dbReference>
<proteinExistence type="predicted"/>
<dbReference type="Gene3D" id="3.10.100.10">
    <property type="entry name" value="Mannose-Binding Protein A, subunit A"/>
    <property type="match status" value="1"/>
</dbReference>
<dbReference type="OrthoDB" id="441660at2759"/>
<accession>A0A813MA21</accession>
<evidence type="ECO:0000256" key="1">
    <source>
        <dbReference type="SAM" id="SignalP"/>
    </source>
</evidence>
<dbReference type="InterPro" id="IPR001304">
    <property type="entry name" value="C-type_lectin-like"/>
</dbReference>
<reference evidence="3" key="1">
    <citation type="submission" date="2021-02" db="EMBL/GenBank/DDBJ databases">
        <authorList>
            <person name="Nowell W R."/>
        </authorList>
    </citation>
    <scope>NUCLEOTIDE SEQUENCE</scope>
    <source>
        <strain evidence="3">Ploen Becks lab</strain>
    </source>
</reference>
<dbReference type="InterPro" id="IPR016187">
    <property type="entry name" value="CTDL_fold"/>
</dbReference>